<keyword evidence="3" id="KW-1185">Reference proteome</keyword>
<reference evidence="2 3" key="1">
    <citation type="journal article" date="2014" name="Nature">
        <title>The genome of the recently domesticated crop plant sugar beet (Beta vulgaris).</title>
        <authorList>
            <person name="Dohm J.C."/>
            <person name="Minoche A.E."/>
            <person name="Holtgrawe D."/>
            <person name="Capella-Gutierrez S."/>
            <person name="Zakrzewski F."/>
            <person name="Tafer H."/>
            <person name="Rupp O."/>
            <person name="Sorensen T.R."/>
            <person name="Stracke R."/>
            <person name="Reinhardt R."/>
            <person name="Goesmann A."/>
            <person name="Kraft T."/>
            <person name="Schulz B."/>
            <person name="Stadler P.F."/>
            <person name="Schmidt T."/>
            <person name="Gabaldon T."/>
            <person name="Lehrach H."/>
            <person name="Weisshaar B."/>
            <person name="Himmelbauer H."/>
        </authorList>
    </citation>
    <scope>NUCLEOTIDE SEQUENCE [LARGE SCALE GENOMIC DNA]</scope>
    <source>
        <tissue evidence="2">Taproot</tissue>
    </source>
</reference>
<name>A0A0J8BDR8_BETVV</name>
<feature type="region of interest" description="Disordered" evidence="1">
    <location>
        <begin position="41"/>
        <end position="75"/>
    </location>
</feature>
<dbReference type="AlphaFoldDB" id="A0A0J8BDR8"/>
<proteinExistence type="predicted"/>
<organism evidence="2 3">
    <name type="scientific">Beta vulgaris subsp. vulgaris</name>
    <name type="common">Beet</name>
    <dbReference type="NCBI Taxonomy" id="3555"/>
    <lineage>
        <taxon>Eukaryota</taxon>
        <taxon>Viridiplantae</taxon>
        <taxon>Streptophyta</taxon>
        <taxon>Embryophyta</taxon>
        <taxon>Tracheophyta</taxon>
        <taxon>Spermatophyta</taxon>
        <taxon>Magnoliopsida</taxon>
        <taxon>eudicotyledons</taxon>
        <taxon>Gunneridae</taxon>
        <taxon>Pentapetalae</taxon>
        <taxon>Caryophyllales</taxon>
        <taxon>Chenopodiaceae</taxon>
        <taxon>Betoideae</taxon>
        <taxon>Beta</taxon>
    </lineage>
</organism>
<evidence type="ECO:0000256" key="1">
    <source>
        <dbReference type="SAM" id="MobiDB-lite"/>
    </source>
</evidence>
<evidence type="ECO:0000313" key="3">
    <source>
        <dbReference type="Proteomes" id="UP000035740"/>
    </source>
</evidence>
<dbReference type="EMBL" id="KQ090267">
    <property type="protein sequence ID" value="KMS98102.1"/>
    <property type="molecule type" value="Genomic_DNA"/>
</dbReference>
<sequence length="75" mass="8322">MDIKPYLLTFILVNGHLVSHHTTSAEAARLGGYIPVAGTVVSNSEHRRRPAVRSPPSPRRARPVHRGFFNPPPPY</sequence>
<dbReference type="Gramene" id="KMS98102">
    <property type="protein sequence ID" value="KMS98102"/>
    <property type="gene ID" value="BVRB_4g095470"/>
</dbReference>
<evidence type="ECO:0000313" key="2">
    <source>
        <dbReference type="EMBL" id="KMS98102.1"/>
    </source>
</evidence>
<dbReference type="Proteomes" id="UP000035740">
    <property type="component" value="Unassembled WGS sequence"/>
</dbReference>
<gene>
    <name evidence="2" type="ORF">BVRB_4g095470</name>
</gene>
<accession>A0A0J8BDR8</accession>
<protein>
    <submittedName>
        <fullName evidence="2">Uncharacterized protein</fullName>
    </submittedName>
</protein>